<evidence type="ECO:0000256" key="12">
    <source>
        <dbReference type="ARBA" id="ARBA00022801"/>
    </source>
</evidence>
<evidence type="ECO:0000256" key="15">
    <source>
        <dbReference type="ARBA" id="ARBA00022912"/>
    </source>
</evidence>
<comment type="cofactor">
    <cofactor evidence="3">
        <name>Mg(2+)</name>
        <dbReference type="ChEBI" id="CHEBI:18420"/>
    </cofactor>
</comment>
<dbReference type="Gene3D" id="6.10.340.10">
    <property type="match status" value="1"/>
</dbReference>
<dbReference type="OrthoDB" id="9786919at2"/>
<dbReference type="CDD" id="cd00075">
    <property type="entry name" value="HATPase"/>
    <property type="match status" value="1"/>
</dbReference>
<evidence type="ECO:0000313" key="28">
    <source>
        <dbReference type="EMBL" id="OQZ94373.1"/>
    </source>
</evidence>
<dbReference type="InterPro" id="IPR003594">
    <property type="entry name" value="HATPase_dom"/>
</dbReference>
<keyword evidence="6" id="KW-1003">Cell membrane</keyword>
<dbReference type="InterPro" id="IPR036097">
    <property type="entry name" value="HisK_dim/P_sf"/>
</dbReference>
<evidence type="ECO:0000313" key="32">
    <source>
        <dbReference type="Proteomes" id="UP000321797"/>
    </source>
</evidence>
<dbReference type="SMART" id="SM00387">
    <property type="entry name" value="HATPase_c"/>
    <property type="match status" value="1"/>
</dbReference>
<dbReference type="InterPro" id="IPR003660">
    <property type="entry name" value="HAMP_dom"/>
</dbReference>
<dbReference type="InterPro" id="IPR036890">
    <property type="entry name" value="HATPase_C_sf"/>
</dbReference>
<dbReference type="InterPro" id="IPR050980">
    <property type="entry name" value="2C_sensor_his_kinase"/>
</dbReference>
<dbReference type="AlphaFoldDB" id="A0A0F5MW74"/>
<dbReference type="SMART" id="SM00388">
    <property type="entry name" value="HisKA"/>
    <property type="match status" value="1"/>
</dbReference>
<evidence type="ECO:0000256" key="21">
    <source>
        <dbReference type="ARBA" id="ARBA00023211"/>
    </source>
</evidence>
<dbReference type="Pfam" id="PF00672">
    <property type="entry name" value="HAMP"/>
    <property type="match status" value="1"/>
</dbReference>
<reference evidence="28 31" key="3">
    <citation type="submission" date="2016-12" db="EMBL/GenBank/DDBJ databases">
        <title>The new phylogeny of genus Mycobacterium.</title>
        <authorList>
            <person name="Tortoli E."/>
            <person name="Trovato A."/>
            <person name="Cirillo D.M."/>
        </authorList>
    </citation>
    <scope>NUCLEOTIDE SEQUENCE [LARGE SCALE GENOMIC DNA]</scope>
    <source>
        <strain evidence="28 31">DSM 44942</strain>
    </source>
</reference>
<dbReference type="Gene3D" id="1.10.287.130">
    <property type="match status" value="1"/>
</dbReference>
<accession>A0A0F5MW74</accession>
<dbReference type="Pfam" id="PF00512">
    <property type="entry name" value="HisKA"/>
    <property type="match status" value="1"/>
</dbReference>
<keyword evidence="12" id="KW-0378">Hydrolase</keyword>
<evidence type="ECO:0000256" key="17">
    <source>
        <dbReference type="ARBA" id="ARBA00023012"/>
    </source>
</evidence>
<feature type="transmembrane region" description="Helical" evidence="24">
    <location>
        <begin position="21"/>
        <end position="46"/>
    </location>
</feature>
<reference evidence="30" key="1">
    <citation type="submission" date="2015-04" db="EMBL/GenBank/DDBJ databases">
        <title>Genome sequence of Mycobacterium arupense GUC1.</title>
        <authorList>
            <person name="Greninger A.L."/>
            <person name="Cunningham G."/>
            <person name="Chiu C.Y."/>
            <person name="Miller S."/>
        </authorList>
    </citation>
    <scope>NUCLEOTIDE SEQUENCE [LARGE SCALE GENOMIC DNA]</scope>
    <source>
        <strain evidence="30">GUC1</strain>
    </source>
</reference>
<evidence type="ECO:0000256" key="10">
    <source>
        <dbReference type="ARBA" id="ARBA00022741"/>
    </source>
</evidence>
<dbReference type="RefSeq" id="WP_046190439.1">
    <property type="nucleotide sequence ID" value="NZ_JACKUJ010000042.1"/>
</dbReference>
<keyword evidence="17" id="KW-0902">Two-component regulatory system</keyword>
<name>A0A0F5MW74_9MYCO</name>
<evidence type="ECO:0000256" key="14">
    <source>
        <dbReference type="ARBA" id="ARBA00022842"/>
    </source>
</evidence>
<keyword evidence="13" id="KW-0067">ATP-binding</keyword>
<evidence type="ECO:0000313" key="30">
    <source>
        <dbReference type="Proteomes" id="UP000034416"/>
    </source>
</evidence>
<evidence type="ECO:0000256" key="4">
    <source>
        <dbReference type="ARBA" id="ARBA00004651"/>
    </source>
</evidence>
<dbReference type="InterPro" id="IPR003661">
    <property type="entry name" value="HisK_dim/P_dom"/>
</dbReference>
<dbReference type="GO" id="GO:0005524">
    <property type="term" value="F:ATP binding"/>
    <property type="evidence" value="ECO:0007669"/>
    <property type="project" value="UniProtKB-KW"/>
</dbReference>
<dbReference type="CDD" id="cd06225">
    <property type="entry name" value="HAMP"/>
    <property type="match status" value="1"/>
</dbReference>
<evidence type="ECO:0000256" key="19">
    <source>
        <dbReference type="ARBA" id="ARBA00023026"/>
    </source>
</evidence>
<dbReference type="Proteomes" id="UP000192327">
    <property type="component" value="Unassembled WGS sequence"/>
</dbReference>
<dbReference type="GO" id="GO:0005886">
    <property type="term" value="C:plasma membrane"/>
    <property type="evidence" value="ECO:0007669"/>
    <property type="project" value="UniProtKB-SubCell"/>
</dbReference>
<dbReference type="Proteomes" id="UP000321797">
    <property type="component" value="Unassembled WGS sequence"/>
</dbReference>
<evidence type="ECO:0000256" key="1">
    <source>
        <dbReference type="ARBA" id="ARBA00000085"/>
    </source>
</evidence>
<dbReference type="InterPro" id="IPR005467">
    <property type="entry name" value="His_kinase_dom"/>
</dbReference>
<evidence type="ECO:0000313" key="27">
    <source>
        <dbReference type="EMBL" id="KKB98282.1"/>
    </source>
</evidence>
<evidence type="ECO:0000256" key="3">
    <source>
        <dbReference type="ARBA" id="ARBA00001946"/>
    </source>
</evidence>
<comment type="subcellular location">
    <subcellularLocation>
        <location evidence="4">Cell membrane</location>
        <topology evidence="4">Multi-pass membrane protein</topology>
    </subcellularLocation>
</comment>
<evidence type="ECO:0000256" key="5">
    <source>
        <dbReference type="ARBA" id="ARBA00012438"/>
    </source>
</evidence>
<gene>
    <name evidence="28" type="ORF">BST15_16515</name>
    <name evidence="29" type="ORF">E6Q54_10550</name>
    <name evidence="27" type="ORF">WR43_15165</name>
</gene>
<dbReference type="PANTHER" id="PTHR44936">
    <property type="entry name" value="SENSOR PROTEIN CREC"/>
    <property type="match status" value="1"/>
</dbReference>
<feature type="domain" description="HAMP" evidence="26">
    <location>
        <begin position="185"/>
        <end position="237"/>
    </location>
</feature>
<dbReference type="Pfam" id="PF02518">
    <property type="entry name" value="HATPase_c"/>
    <property type="match status" value="1"/>
</dbReference>
<evidence type="ECO:0000256" key="2">
    <source>
        <dbReference type="ARBA" id="ARBA00001936"/>
    </source>
</evidence>
<evidence type="ECO:0000256" key="22">
    <source>
        <dbReference type="ARBA" id="ARBA00040454"/>
    </source>
</evidence>
<keyword evidence="15" id="KW-0904">Protein phosphatase</keyword>
<dbReference type="CDD" id="cd00082">
    <property type="entry name" value="HisKA"/>
    <property type="match status" value="1"/>
</dbReference>
<feature type="domain" description="Histidine kinase" evidence="25">
    <location>
        <begin position="245"/>
        <end position="465"/>
    </location>
</feature>
<keyword evidence="7" id="KW-0597">Phosphoprotein</keyword>
<dbReference type="PANTHER" id="PTHR44936:SF9">
    <property type="entry name" value="SENSOR PROTEIN CREC"/>
    <property type="match status" value="1"/>
</dbReference>
<keyword evidence="10" id="KW-0547">Nucleotide-binding</keyword>
<evidence type="ECO:0000256" key="11">
    <source>
        <dbReference type="ARBA" id="ARBA00022777"/>
    </source>
</evidence>
<organism evidence="27 30">
    <name type="scientific">Mycolicibacter arupensis</name>
    <dbReference type="NCBI Taxonomy" id="342002"/>
    <lineage>
        <taxon>Bacteria</taxon>
        <taxon>Bacillati</taxon>
        <taxon>Actinomycetota</taxon>
        <taxon>Actinomycetes</taxon>
        <taxon>Mycobacteriales</taxon>
        <taxon>Mycobacteriaceae</taxon>
        <taxon>Mycolicibacter</taxon>
    </lineage>
</organism>
<evidence type="ECO:0000256" key="20">
    <source>
        <dbReference type="ARBA" id="ARBA00023136"/>
    </source>
</evidence>
<evidence type="ECO:0000256" key="18">
    <source>
        <dbReference type="ARBA" id="ARBA00023016"/>
    </source>
</evidence>
<evidence type="ECO:0000259" key="25">
    <source>
        <dbReference type="PROSITE" id="PS50109"/>
    </source>
</evidence>
<keyword evidence="31" id="KW-1185">Reference proteome</keyword>
<reference evidence="29 32" key="4">
    <citation type="submission" date="2018-09" db="EMBL/GenBank/DDBJ databases">
        <title>Metagenome Assembled Genomes from an Advanced Water Purification Facility.</title>
        <authorList>
            <person name="Stamps B.W."/>
            <person name="Spear J.R."/>
        </authorList>
    </citation>
    <scope>NUCLEOTIDE SEQUENCE [LARGE SCALE GENOMIC DNA]</scope>
    <source>
        <strain evidence="29">Bin_29_2</strain>
    </source>
</reference>
<proteinExistence type="predicted"/>
<dbReference type="SUPFAM" id="SSF47384">
    <property type="entry name" value="Homodimeric domain of signal transducing histidine kinase"/>
    <property type="match status" value="1"/>
</dbReference>
<dbReference type="EMBL" id="LASW01000077">
    <property type="protein sequence ID" value="KKB98282.1"/>
    <property type="molecule type" value="Genomic_DNA"/>
</dbReference>
<dbReference type="Gene3D" id="3.30.565.10">
    <property type="entry name" value="Histidine kinase-like ATPase, C-terminal domain"/>
    <property type="match status" value="1"/>
</dbReference>
<dbReference type="PROSITE" id="PS50885">
    <property type="entry name" value="HAMP"/>
    <property type="match status" value="1"/>
</dbReference>
<dbReference type="SUPFAM" id="SSF158472">
    <property type="entry name" value="HAMP domain-like"/>
    <property type="match status" value="1"/>
</dbReference>
<keyword evidence="18" id="KW-0346">Stress response</keyword>
<keyword evidence="21" id="KW-0464">Manganese</keyword>
<keyword evidence="20 24" id="KW-0472">Membrane</keyword>
<dbReference type="FunFam" id="3.30.565.10:FF:000066">
    <property type="entry name" value="Two-component sensor kinase MprB"/>
    <property type="match status" value="1"/>
</dbReference>
<evidence type="ECO:0000313" key="29">
    <source>
        <dbReference type="EMBL" id="TXI56409.1"/>
    </source>
</evidence>
<evidence type="ECO:0000256" key="6">
    <source>
        <dbReference type="ARBA" id="ARBA00022475"/>
    </source>
</evidence>
<dbReference type="EMBL" id="MVHH01000043">
    <property type="protein sequence ID" value="OQZ94373.1"/>
    <property type="molecule type" value="Genomic_DNA"/>
</dbReference>
<keyword evidence="8" id="KW-0808">Transferase</keyword>
<feature type="transmembrane region" description="Helical" evidence="24">
    <location>
        <begin position="163"/>
        <end position="183"/>
    </location>
</feature>
<comment type="catalytic activity">
    <reaction evidence="1">
        <text>ATP + protein L-histidine = ADP + protein N-phospho-L-histidine.</text>
        <dbReference type="EC" id="2.7.13.3"/>
    </reaction>
</comment>
<dbReference type="GO" id="GO:0004721">
    <property type="term" value="F:phosphoprotein phosphatase activity"/>
    <property type="evidence" value="ECO:0007669"/>
    <property type="project" value="UniProtKB-KW"/>
</dbReference>
<evidence type="ECO:0000256" key="8">
    <source>
        <dbReference type="ARBA" id="ARBA00022679"/>
    </source>
</evidence>
<dbReference type="SUPFAM" id="SSF55874">
    <property type="entry name" value="ATPase domain of HSP90 chaperone/DNA topoisomerase II/histidine kinase"/>
    <property type="match status" value="1"/>
</dbReference>
<dbReference type="GO" id="GO:0000155">
    <property type="term" value="F:phosphorelay sensor kinase activity"/>
    <property type="evidence" value="ECO:0007669"/>
    <property type="project" value="InterPro"/>
</dbReference>
<dbReference type="STRING" id="342002.BST15_16515"/>
<dbReference type="EMBL" id="SSGD01000053">
    <property type="protein sequence ID" value="TXI56409.1"/>
    <property type="molecule type" value="Genomic_DNA"/>
</dbReference>
<keyword evidence="16 24" id="KW-1133">Transmembrane helix</keyword>
<evidence type="ECO:0000259" key="26">
    <source>
        <dbReference type="PROSITE" id="PS50885"/>
    </source>
</evidence>
<evidence type="ECO:0000256" key="16">
    <source>
        <dbReference type="ARBA" id="ARBA00022989"/>
    </source>
</evidence>
<evidence type="ECO:0000256" key="7">
    <source>
        <dbReference type="ARBA" id="ARBA00022553"/>
    </source>
</evidence>
<dbReference type="PROSITE" id="PS50109">
    <property type="entry name" value="HIS_KIN"/>
    <property type="match status" value="1"/>
</dbReference>
<dbReference type="Proteomes" id="UP000034416">
    <property type="component" value="Unassembled WGS sequence"/>
</dbReference>
<protein>
    <recommendedName>
        <fullName evidence="22">Signal transduction histidine-protein kinase/phosphatase MprB</fullName>
        <ecNumber evidence="5">2.7.13.3</ecNumber>
    </recommendedName>
    <alternativeName>
        <fullName evidence="23">Mycobacterial persistence regulator B</fullName>
    </alternativeName>
</protein>
<comment type="caution">
    <text evidence="27">The sequence shown here is derived from an EMBL/GenBank/DDBJ whole genome shotgun (WGS) entry which is preliminary data.</text>
</comment>
<comment type="cofactor">
    <cofactor evidence="2">
        <name>Mn(2+)</name>
        <dbReference type="ChEBI" id="CHEBI:29035"/>
    </cofactor>
</comment>
<dbReference type="InterPro" id="IPR004358">
    <property type="entry name" value="Sig_transdc_His_kin-like_C"/>
</dbReference>
<keyword evidence="14" id="KW-0460">Magnesium</keyword>
<keyword evidence="9 24" id="KW-0812">Transmembrane</keyword>
<evidence type="ECO:0000256" key="13">
    <source>
        <dbReference type="ARBA" id="ARBA00022840"/>
    </source>
</evidence>
<evidence type="ECO:0000256" key="9">
    <source>
        <dbReference type="ARBA" id="ARBA00022692"/>
    </source>
</evidence>
<evidence type="ECO:0000256" key="24">
    <source>
        <dbReference type="SAM" id="Phobius"/>
    </source>
</evidence>
<dbReference type="PRINTS" id="PR00344">
    <property type="entry name" value="BCTRLSENSOR"/>
</dbReference>
<keyword evidence="19" id="KW-0843">Virulence</keyword>
<dbReference type="PATRIC" id="fig|342002.3.peg.3759"/>
<evidence type="ECO:0000313" key="31">
    <source>
        <dbReference type="Proteomes" id="UP000192327"/>
    </source>
</evidence>
<dbReference type="EC" id="2.7.13.3" evidence="5"/>
<sequence>MQSFRRRPGEEAKKTSLSLRWRVMLLAMSMVALVVVLMAVAVYAVISAALYNDIDNQLQSRAEMLIASGSLAADPRKAIEGTAYSDVNAMLVNPGRSIYTANQPGQRLPVGQQEKAVISGELFLSRRTASGQRVLAVHLPNGSTLLISKSLAPTRAVTMKLRWVLLVVGGVGMVVAAVAGGMVTRAGLRPVGRLTEAAERVARTDDLRPIPVYGSDELARLTEAFNAMLRALAESRERQARLVADAGHELKTPLTSLRTNVELLMASAAPGAPQLPEEEMAELRADAIGQIEELSTLVGDLVDLTRDDQREVAYEQVDITEVVDRSMERVRRRRNDIEFDIQVVPWHVYGDAAGLSRAVLNLLDNAAKWSPAGGVVGLRMRQLDPTHMEMIVSDEGPGIPENQRELVFERFYRSDSARAMPGSGLGLAIVKQVVLKHGGSITIGETRPGGHPPGTAFRMVLPGGATSAEPALASAVTGASQST</sequence>
<dbReference type="SMART" id="SM00304">
    <property type="entry name" value="HAMP"/>
    <property type="match status" value="1"/>
</dbReference>
<reference evidence="27" key="2">
    <citation type="submission" date="2015-04" db="EMBL/GenBank/DDBJ databases">
        <title>Genome sequence of Mycobacterium arupense strain GUC1.</title>
        <authorList>
            <person name="Greninger A.L."/>
            <person name="Cunningham G."/>
            <person name="Chiu C.Y."/>
            <person name="Miller S."/>
        </authorList>
    </citation>
    <scope>NUCLEOTIDE SEQUENCE</scope>
    <source>
        <strain evidence="27">GUC1</strain>
    </source>
</reference>
<evidence type="ECO:0000256" key="23">
    <source>
        <dbReference type="ARBA" id="ARBA00041776"/>
    </source>
</evidence>
<keyword evidence="11 27" id="KW-0418">Kinase</keyword>